<dbReference type="InterPro" id="IPR037224">
    <property type="entry name" value="PapC_N_sf"/>
</dbReference>
<feature type="domain" description="PapC N-terminal" evidence="11">
    <location>
        <begin position="57"/>
        <end position="201"/>
    </location>
</feature>
<feature type="domain" description="PapC-like C-terminal" evidence="10">
    <location>
        <begin position="777"/>
        <end position="838"/>
    </location>
</feature>
<dbReference type="Pfam" id="PF13954">
    <property type="entry name" value="PapC_N"/>
    <property type="match status" value="1"/>
</dbReference>
<dbReference type="InterPro" id="IPR000015">
    <property type="entry name" value="Fimb_usher"/>
</dbReference>
<reference evidence="12" key="1">
    <citation type="journal article" date="2014" name="Genome Biol. Evol.">
        <title>Genome evolution and plasticity of Serratia marcescens, an important multidrug-resistant nosocomial pathogen.</title>
        <authorList>
            <person name="Iguchi A."/>
            <person name="Nagaya Y."/>
            <person name="Pradel E."/>
            <person name="Ooka T."/>
            <person name="Ogura Y."/>
            <person name="Katsura K."/>
            <person name="Kurokawa K."/>
            <person name="Oshima K."/>
            <person name="Hattori M."/>
            <person name="Parkhill J."/>
            <person name="Sebaihia M."/>
            <person name="Coulthurst S.J."/>
            <person name="Gotoh N."/>
            <person name="Thomson N.R."/>
            <person name="Ewbank J.J."/>
            <person name="Hayashi T."/>
        </authorList>
    </citation>
    <scope>NUCLEOTIDE SEQUENCE</scope>
    <source>
        <strain evidence="12">SM39</strain>
    </source>
</reference>
<protein>
    <submittedName>
        <fullName evidence="12">Fimbrial outer membrane usher protein</fullName>
    </submittedName>
</protein>
<feature type="signal peptide" evidence="9">
    <location>
        <begin position="1"/>
        <end position="41"/>
    </location>
</feature>
<name>A0AAT9E4N1_SERMA</name>
<dbReference type="KEGG" id="smar:SM39_0964"/>
<dbReference type="FunFam" id="2.60.40.3110:FF:000001">
    <property type="entry name" value="Putative fimbrial outer membrane usher"/>
    <property type="match status" value="1"/>
</dbReference>
<dbReference type="Pfam" id="PF13953">
    <property type="entry name" value="PapC_C"/>
    <property type="match status" value="1"/>
</dbReference>
<keyword evidence="7" id="KW-0472">Membrane</keyword>
<keyword evidence="5" id="KW-0812">Transmembrane</keyword>
<keyword evidence="8" id="KW-0998">Cell outer membrane</keyword>
<evidence type="ECO:0000256" key="7">
    <source>
        <dbReference type="ARBA" id="ARBA00023136"/>
    </source>
</evidence>
<keyword evidence="3" id="KW-0813">Transport</keyword>
<dbReference type="PANTHER" id="PTHR30451">
    <property type="entry name" value="OUTER MEMBRANE USHER PROTEIN"/>
    <property type="match status" value="1"/>
</dbReference>
<evidence type="ECO:0000256" key="1">
    <source>
        <dbReference type="ARBA" id="ARBA00004571"/>
    </source>
</evidence>
<evidence type="ECO:0000313" key="12">
    <source>
        <dbReference type="EMBL" id="BAO33013.1"/>
    </source>
</evidence>
<feature type="chain" id="PRO_5043871198" evidence="9">
    <location>
        <begin position="42"/>
        <end position="856"/>
    </location>
</feature>
<comment type="subcellular location">
    <subcellularLocation>
        <location evidence="1">Cell outer membrane</location>
        <topology evidence="1">Multi-pass membrane protein</topology>
    </subcellularLocation>
</comment>
<dbReference type="InterPro" id="IPR043142">
    <property type="entry name" value="PapC-like_C_sf"/>
</dbReference>
<dbReference type="AlphaFoldDB" id="A0AAT9E4N1"/>
<dbReference type="PANTHER" id="PTHR30451:SF3">
    <property type="entry name" value="OUTER MEMBRANE USHER PROTEIN HTRE-RELATED"/>
    <property type="match status" value="1"/>
</dbReference>
<organism evidence="12">
    <name type="scientific">Serratia marcescens SM39</name>
    <dbReference type="NCBI Taxonomy" id="1334564"/>
    <lineage>
        <taxon>Bacteria</taxon>
        <taxon>Pseudomonadati</taxon>
        <taxon>Pseudomonadota</taxon>
        <taxon>Gammaproteobacteria</taxon>
        <taxon>Enterobacterales</taxon>
        <taxon>Yersiniaceae</taxon>
        <taxon>Serratia</taxon>
    </lineage>
</organism>
<evidence type="ECO:0000259" key="10">
    <source>
        <dbReference type="Pfam" id="PF13953"/>
    </source>
</evidence>
<dbReference type="InterPro" id="IPR025949">
    <property type="entry name" value="PapC-like_C"/>
</dbReference>
<dbReference type="GO" id="GO:0009279">
    <property type="term" value="C:cell outer membrane"/>
    <property type="evidence" value="ECO:0007669"/>
    <property type="project" value="UniProtKB-SubCell"/>
</dbReference>
<dbReference type="InterPro" id="IPR042186">
    <property type="entry name" value="FimD_plug_dom"/>
</dbReference>
<evidence type="ECO:0000259" key="11">
    <source>
        <dbReference type="Pfam" id="PF13954"/>
    </source>
</evidence>
<keyword evidence="4" id="KW-1134">Transmembrane beta strand</keyword>
<dbReference type="Pfam" id="PF00577">
    <property type="entry name" value="Usher"/>
    <property type="match status" value="1"/>
</dbReference>
<evidence type="ECO:0000256" key="9">
    <source>
        <dbReference type="SAM" id="SignalP"/>
    </source>
</evidence>
<evidence type="ECO:0000256" key="6">
    <source>
        <dbReference type="ARBA" id="ARBA00022729"/>
    </source>
</evidence>
<dbReference type="InterPro" id="IPR025885">
    <property type="entry name" value="PapC_N"/>
</dbReference>
<evidence type="ECO:0000256" key="4">
    <source>
        <dbReference type="ARBA" id="ARBA00022452"/>
    </source>
</evidence>
<evidence type="ECO:0000256" key="5">
    <source>
        <dbReference type="ARBA" id="ARBA00022692"/>
    </source>
</evidence>
<dbReference type="Gene3D" id="2.60.40.2610">
    <property type="entry name" value="Outer membrane usher protein FimD, plug domain"/>
    <property type="match status" value="1"/>
</dbReference>
<dbReference type="FunFam" id="2.60.40.2610:FF:000001">
    <property type="entry name" value="Outer membrane fimbrial usher protein"/>
    <property type="match status" value="1"/>
</dbReference>
<dbReference type="EMBL" id="AP013063">
    <property type="protein sequence ID" value="BAO33013.1"/>
    <property type="molecule type" value="Genomic_DNA"/>
</dbReference>
<comment type="similarity">
    <text evidence="2">Belongs to the fimbrial export usher family.</text>
</comment>
<evidence type="ECO:0000256" key="3">
    <source>
        <dbReference type="ARBA" id="ARBA00022448"/>
    </source>
</evidence>
<dbReference type="GO" id="GO:0015473">
    <property type="term" value="F:fimbrial usher porin activity"/>
    <property type="evidence" value="ECO:0007669"/>
    <property type="project" value="InterPro"/>
</dbReference>
<sequence length="856" mass="92635">MLYMKELPISAAVKMALSNYKSILLLTGSALCLAAPAASWAEGVADSKKPAAPVEATFNSSFLIGEAQGVDLSRFRDGNPILAGKYSLDVYVNGEWKGKKSIDFKNVPGKNSADTCFSLLSLDEFGVDTATMSGDPAVNTETCKTLAQWVPEAYYRLDTSTLRMDISIPQAALRRSARGYVDPRFWDRGITAGSLSYNFNAFNTHSSANGSNSDSTNAYLTLNAGLNVAGWQLRHDSNVNWRSNDSTHWQNTATYAQRAMPSIRGMLTLGDSYTSGDFFNSIGFRGVQIATDDRMLPDSLNGYAPVVRGVAQSNALVEVRQNNQLIYQTTVAPGEFIINDLYPTGYGGDLNVTINEADGSKRQFSVPYASVAQMLRPGIQRYAITAGRVRDDNLSKEPDMFQATYQRGFTNILTGYTGGIVSDGYGAVLVGSAVATPVGAFALDVTQSNTRLKQGDQSGQSYKLSYSKLMTETNTNFTIAAYRYSTSGYLSLQDAVYSRDNERKGLSADAVNRQRSEYQLTLNQGLGDNYGSLYITGSVRDYWNRGGSTKQYQVGYNNYYGRVTYGLSAMRTSDMYNRDETRYYLTLSIPFSVGSQTLSLNSSLGYTDNGYDSSRVGMNGSTGEDNNISYSATLANDRSGGTNSSVSGEYRSRFATMNGSYSYGKDYRQSSIGASGSVVAHSGGVTLTPQRGQTMVLVEAPDAAGAIVTNSPGVRIDDNGYAVVPYVAPYRMTSVTLDPSGMSRDVELESSSQQVAPYAGAVARLEFKTTKGQALIIHALGPDGNALPFGAEVLDTRNQVVGIVGQGSRIYLRTEAKKGLLQIKWGTQPTQQCSVSYSAKAQSNNTDYEIIEASCK</sequence>
<keyword evidence="6 9" id="KW-0732">Signal</keyword>
<dbReference type="Gene3D" id="2.60.40.3110">
    <property type="match status" value="1"/>
</dbReference>
<accession>A0AAT9E4N1</accession>
<dbReference type="SUPFAM" id="SSF141729">
    <property type="entry name" value="FimD N-terminal domain-like"/>
    <property type="match status" value="1"/>
</dbReference>
<gene>
    <name evidence="12" type="ORF">SM39_0964</name>
</gene>
<dbReference type="Gene3D" id="2.60.40.2070">
    <property type="match status" value="1"/>
</dbReference>
<dbReference type="GO" id="GO:0009297">
    <property type="term" value="P:pilus assembly"/>
    <property type="evidence" value="ECO:0007669"/>
    <property type="project" value="InterPro"/>
</dbReference>
<proteinExistence type="inferred from homology"/>
<dbReference type="Gene3D" id="3.10.20.410">
    <property type="match status" value="1"/>
</dbReference>
<evidence type="ECO:0000256" key="2">
    <source>
        <dbReference type="ARBA" id="ARBA00008064"/>
    </source>
</evidence>
<evidence type="ECO:0000256" key="8">
    <source>
        <dbReference type="ARBA" id="ARBA00023237"/>
    </source>
</evidence>